<dbReference type="OrthoDB" id="2965at2759"/>
<dbReference type="InterPro" id="IPR036467">
    <property type="entry name" value="LS/RS_sf"/>
</dbReference>
<dbReference type="HAMAP" id="MF_00178">
    <property type="entry name" value="Lumazine_synth"/>
    <property type="match status" value="1"/>
</dbReference>
<keyword evidence="5 7" id="KW-0808">Transferase</keyword>
<accession>A0A835DJM1</accession>
<evidence type="ECO:0000256" key="3">
    <source>
        <dbReference type="ARBA" id="ARBA00012664"/>
    </source>
</evidence>
<evidence type="ECO:0000256" key="2">
    <source>
        <dbReference type="ARBA" id="ARBA00007424"/>
    </source>
</evidence>
<comment type="similarity">
    <text evidence="2 7">Belongs to the DMRL synthase family.</text>
</comment>
<evidence type="ECO:0000256" key="1">
    <source>
        <dbReference type="ARBA" id="ARBA00004917"/>
    </source>
</evidence>
<dbReference type="EMBL" id="JABCRI010000008">
    <property type="protein sequence ID" value="KAF8402439.1"/>
    <property type="molecule type" value="Genomic_DNA"/>
</dbReference>
<dbReference type="CDD" id="cd09209">
    <property type="entry name" value="Lumazine_synthase-I"/>
    <property type="match status" value="1"/>
</dbReference>
<protein>
    <recommendedName>
        <fullName evidence="3 7">6,7-dimethyl-8-ribityllumazine synthase</fullName>
        <shortName evidence="7">DMRL synthase</shortName>
        <ecNumber evidence="3 7">2.5.1.78</ecNumber>
    </recommendedName>
</protein>
<evidence type="ECO:0000256" key="6">
    <source>
        <dbReference type="ARBA" id="ARBA00048785"/>
    </source>
</evidence>
<dbReference type="GO" id="GO:0000906">
    <property type="term" value="F:6,7-dimethyl-8-ribityllumazine synthase activity"/>
    <property type="evidence" value="ECO:0007669"/>
    <property type="project" value="UniProtKB-EC"/>
</dbReference>
<dbReference type="Gene3D" id="3.40.50.960">
    <property type="entry name" value="Lumazine/riboflavin synthase"/>
    <property type="match status" value="1"/>
</dbReference>
<keyword evidence="9" id="KW-1185">Reference proteome</keyword>
<dbReference type="PANTHER" id="PTHR21058:SF0">
    <property type="entry name" value="6,7-DIMETHYL-8-RIBITYLLUMAZINE SYNTHASE"/>
    <property type="match status" value="1"/>
</dbReference>
<name>A0A835DJM1_TETSI</name>
<dbReference type="AlphaFoldDB" id="A0A835DJM1"/>
<dbReference type="InterPro" id="IPR034964">
    <property type="entry name" value="LS"/>
</dbReference>
<sequence>MATLGRSSPRKNLATSNHLRHVEFMSALLFGAGKISHLNTVILGEVVWVPGSFEIPVVAERLGKLQKYQAILCIGAVIRGDTSHYDAVANSAASGVLSAGLNSGVPCIFGVLTCDDMDQALNRAGGKSGNKGAEAALSAIEMASLFEHHLKQ</sequence>
<gene>
    <name evidence="8" type="ORF">HHK36_013395</name>
</gene>
<dbReference type="EC" id="2.5.1.78" evidence="3 7"/>
<dbReference type="Proteomes" id="UP000655225">
    <property type="component" value="Unassembled WGS sequence"/>
</dbReference>
<keyword evidence="4 7" id="KW-0686">Riboflavin biosynthesis</keyword>
<dbReference type="Pfam" id="PF00885">
    <property type="entry name" value="DMRL_synthase"/>
    <property type="match status" value="1"/>
</dbReference>
<reference evidence="8 9" key="1">
    <citation type="submission" date="2020-04" db="EMBL/GenBank/DDBJ databases">
        <title>Plant Genome Project.</title>
        <authorList>
            <person name="Zhang R.-G."/>
        </authorList>
    </citation>
    <scope>NUCLEOTIDE SEQUENCE [LARGE SCALE GENOMIC DNA]</scope>
    <source>
        <strain evidence="8">YNK0</strain>
        <tissue evidence="8">Leaf</tissue>
    </source>
</reference>
<evidence type="ECO:0000256" key="5">
    <source>
        <dbReference type="ARBA" id="ARBA00022679"/>
    </source>
</evidence>
<dbReference type="UniPathway" id="UPA00275">
    <property type="reaction ID" value="UER00404"/>
</dbReference>
<evidence type="ECO:0000313" key="8">
    <source>
        <dbReference type="EMBL" id="KAF8402439.1"/>
    </source>
</evidence>
<comment type="catalytic activity">
    <reaction evidence="6 7">
        <text>(2S)-2-hydroxy-3-oxobutyl phosphate + 5-amino-6-(D-ribitylamino)uracil = 6,7-dimethyl-8-(1-D-ribityl)lumazine + phosphate + 2 H2O + H(+)</text>
        <dbReference type="Rhea" id="RHEA:26152"/>
        <dbReference type="ChEBI" id="CHEBI:15377"/>
        <dbReference type="ChEBI" id="CHEBI:15378"/>
        <dbReference type="ChEBI" id="CHEBI:15934"/>
        <dbReference type="ChEBI" id="CHEBI:43474"/>
        <dbReference type="ChEBI" id="CHEBI:58201"/>
        <dbReference type="ChEBI" id="CHEBI:58830"/>
        <dbReference type="EC" id="2.5.1.78"/>
    </reaction>
</comment>
<comment type="caution">
    <text evidence="8">The sequence shown here is derived from an EMBL/GenBank/DDBJ whole genome shotgun (WGS) entry which is preliminary data.</text>
</comment>
<dbReference type="PANTHER" id="PTHR21058">
    <property type="entry name" value="6,7-DIMETHYL-8-RIBITYLLUMAZINE SYNTHASE DMRL SYNTHASE LUMAZINE SYNTHASE"/>
    <property type="match status" value="1"/>
</dbReference>
<dbReference type="InterPro" id="IPR002180">
    <property type="entry name" value="LS/RS"/>
</dbReference>
<evidence type="ECO:0000256" key="7">
    <source>
        <dbReference type="RuleBase" id="RU003795"/>
    </source>
</evidence>
<evidence type="ECO:0000256" key="4">
    <source>
        <dbReference type="ARBA" id="ARBA00022619"/>
    </source>
</evidence>
<dbReference type="NCBIfam" id="TIGR00114">
    <property type="entry name" value="lumazine-synth"/>
    <property type="match status" value="1"/>
</dbReference>
<comment type="pathway">
    <text evidence="1 7">Cofactor biosynthesis; riboflavin biosynthesis; riboflavin from 2-hydroxy-3-oxobutyl phosphate and 5-amino-6-(D-ribitylamino)uracil: step 1/2.</text>
</comment>
<organism evidence="8 9">
    <name type="scientific">Tetracentron sinense</name>
    <name type="common">Spur-leaf</name>
    <dbReference type="NCBI Taxonomy" id="13715"/>
    <lineage>
        <taxon>Eukaryota</taxon>
        <taxon>Viridiplantae</taxon>
        <taxon>Streptophyta</taxon>
        <taxon>Embryophyta</taxon>
        <taxon>Tracheophyta</taxon>
        <taxon>Spermatophyta</taxon>
        <taxon>Magnoliopsida</taxon>
        <taxon>Trochodendrales</taxon>
        <taxon>Trochodendraceae</taxon>
        <taxon>Tetracentron</taxon>
    </lineage>
</organism>
<dbReference type="GO" id="GO:0009231">
    <property type="term" value="P:riboflavin biosynthetic process"/>
    <property type="evidence" value="ECO:0007669"/>
    <property type="project" value="UniProtKB-UniPathway"/>
</dbReference>
<evidence type="ECO:0000313" key="9">
    <source>
        <dbReference type="Proteomes" id="UP000655225"/>
    </source>
</evidence>
<dbReference type="OMA" id="ILGEVVW"/>
<proteinExistence type="inferred from homology"/>
<dbReference type="GO" id="GO:0009349">
    <property type="term" value="C:riboflavin synthase complex"/>
    <property type="evidence" value="ECO:0007669"/>
    <property type="project" value="UniProtKB-UniRule"/>
</dbReference>
<dbReference type="SUPFAM" id="SSF52121">
    <property type="entry name" value="Lumazine synthase"/>
    <property type="match status" value="1"/>
</dbReference>
<comment type="function">
    <text evidence="7">Catalyzes the formation of 6,7-dimethyl-8-ribityllumazine by condensation of 5-amino-6-(D-ribitylamino)uracil with 3,4-dihydroxy-2-butanone 4-phosphate. This is the penultimate step in the biosynthesis of riboflavin.</text>
</comment>